<dbReference type="Pfam" id="PF17763">
    <property type="entry name" value="Asparaginase_C"/>
    <property type="match status" value="1"/>
</dbReference>
<feature type="active site" evidence="6">
    <location>
        <position position="16"/>
    </location>
</feature>
<dbReference type="Proteomes" id="UP000295244">
    <property type="component" value="Unassembled WGS sequence"/>
</dbReference>
<evidence type="ECO:0000259" key="8">
    <source>
        <dbReference type="Pfam" id="PF00710"/>
    </source>
</evidence>
<dbReference type="RefSeq" id="WP_132690223.1">
    <property type="nucleotide sequence ID" value="NZ_SKBU01000013.1"/>
</dbReference>
<dbReference type="PANTHER" id="PTHR11707">
    <property type="entry name" value="L-ASPARAGINASE"/>
    <property type="match status" value="1"/>
</dbReference>
<dbReference type="InterPro" id="IPR006034">
    <property type="entry name" value="Asparaginase/glutaminase-like"/>
</dbReference>
<dbReference type="Pfam" id="PF00710">
    <property type="entry name" value="Asparaginase"/>
    <property type="match status" value="1"/>
</dbReference>
<dbReference type="CDD" id="cd08964">
    <property type="entry name" value="L-asparaginase_II"/>
    <property type="match status" value="1"/>
</dbReference>
<dbReference type="Gene3D" id="3.40.50.1170">
    <property type="entry name" value="L-asparaginase, N-terminal domain"/>
    <property type="match status" value="1"/>
</dbReference>
<feature type="domain" description="L-asparaginase N-terminal" evidence="8">
    <location>
        <begin position="8"/>
        <end position="196"/>
    </location>
</feature>
<keyword evidence="11" id="KW-1185">Reference proteome</keyword>
<dbReference type="InterPro" id="IPR040919">
    <property type="entry name" value="Asparaginase_C"/>
</dbReference>
<dbReference type="InterPro" id="IPR027475">
    <property type="entry name" value="Asparaginase/glutaminase_AS2"/>
</dbReference>
<evidence type="ECO:0000256" key="4">
    <source>
        <dbReference type="ARBA" id="ARBA00049366"/>
    </source>
</evidence>
<reference evidence="10 11" key="1">
    <citation type="submission" date="2019-03" db="EMBL/GenBank/DDBJ databases">
        <title>Whole genome sequence of a novel Rubrobacter taiwanensis strain, isolated from Yellowstone National Park.</title>
        <authorList>
            <person name="Freed S."/>
            <person name="Ramaley R.F."/>
            <person name="Kyndt J.A."/>
        </authorList>
    </citation>
    <scope>NUCLEOTIDE SEQUENCE [LARGE SCALE GENOMIC DNA]</scope>
    <source>
        <strain evidence="10 11">Yellowstone</strain>
    </source>
</reference>
<dbReference type="PROSITE" id="PS00144">
    <property type="entry name" value="ASN_GLN_ASE_1"/>
    <property type="match status" value="1"/>
</dbReference>
<organism evidence="10 11">
    <name type="scientific">Rubrobacter taiwanensis</name>
    <dbReference type="NCBI Taxonomy" id="185139"/>
    <lineage>
        <taxon>Bacteria</taxon>
        <taxon>Bacillati</taxon>
        <taxon>Actinomycetota</taxon>
        <taxon>Rubrobacteria</taxon>
        <taxon>Rubrobacterales</taxon>
        <taxon>Rubrobacteraceae</taxon>
        <taxon>Rubrobacter</taxon>
    </lineage>
</organism>
<evidence type="ECO:0000256" key="7">
    <source>
        <dbReference type="PROSITE-ProRule" id="PRU10100"/>
    </source>
</evidence>
<dbReference type="OrthoDB" id="9788068at2"/>
<dbReference type="PANTHER" id="PTHR11707:SF28">
    <property type="entry name" value="60 KDA LYSOPHOSPHOLIPASE"/>
    <property type="match status" value="1"/>
</dbReference>
<proteinExistence type="inferred from homology"/>
<accession>A0A4R1BKZ3</accession>
<dbReference type="InterPro" id="IPR037152">
    <property type="entry name" value="L-asparaginase_N_sf"/>
</dbReference>
<evidence type="ECO:0000256" key="1">
    <source>
        <dbReference type="ARBA" id="ARBA00010518"/>
    </source>
</evidence>
<feature type="active site" evidence="7">
    <location>
        <position position="92"/>
    </location>
</feature>
<evidence type="ECO:0000313" key="11">
    <source>
        <dbReference type="Proteomes" id="UP000295244"/>
    </source>
</evidence>
<feature type="active site" description="O-isoaspartyl threonine intermediate" evidence="5">
    <location>
        <position position="16"/>
    </location>
</feature>
<evidence type="ECO:0000256" key="3">
    <source>
        <dbReference type="ARBA" id="ARBA00022801"/>
    </source>
</evidence>
<dbReference type="GO" id="GO:0004067">
    <property type="term" value="F:asparaginase activity"/>
    <property type="evidence" value="ECO:0007669"/>
    <property type="project" value="UniProtKB-UniRule"/>
</dbReference>
<gene>
    <name evidence="10" type="ORF">E0L93_06670</name>
</gene>
<dbReference type="SMART" id="SM00870">
    <property type="entry name" value="Asparaginase"/>
    <property type="match status" value="1"/>
</dbReference>
<dbReference type="InterPro" id="IPR027473">
    <property type="entry name" value="L-asparaginase_C"/>
</dbReference>
<dbReference type="EC" id="3.5.1.1" evidence="2"/>
<comment type="caution">
    <text evidence="10">The sequence shown here is derived from an EMBL/GenBank/DDBJ whole genome shotgun (WGS) entry which is preliminary data.</text>
</comment>
<dbReference type="PIRSF" id="PIRSF500176">
    <property type="entry name" value="L_ASNase"/>
    <property type="match status" value="1"/>
</dbReference>
<dbReference type="SUPFAM" id="SSF53774">
    <property type="entry name" value="Glutaminase/Asparaginase"/>
    <property type="match status" value="1"/>
</dbReference>
<sequence length="332" mass="34086">MGERDGTVTVLATGGTIASLPGPEGGVVAAASGEELLAAVPELAQVADCRVEELFRIGGYLMTPREMLVVAQRVRELEAERGVSGIVVTHGTDTMEETAYLVDLLYAGEKPVVFTGAQRNAAVPDTDGPRNLRDAVRVAASPAARGLGAVIVMGGVVEAAREATKVHTSDLRAFGSPGAGSLGEVTEEAVHVFRSRPRPGNLSRVDALPYRVSLVKLFAGIDGTFIRAAREAGDGGIVLECFGIGNANRAVLSEVERCIESGMAVLVVSRCPEGRVRPVYGNGGGHDLAAAGAIFGGSLSGQKARVLLMAALAAAGESGGAVEELLAPHLAL</sequence>
<dbReference type="PROSITE" id="PS51732">
    <property type="entry name" value="ASN_GLN_ASE_3"/>
    <property type="match status" value="1"/>
</dbReference>
<feature type="domain" description="Asparaginase/glutaminase C-terminal" evidence="9">
    <location>
        <begin position="211"/>
        <end position="315"/>
    </location>
</feature>
<keyword evidence="3" id="KW-0378">Hydrolase</keyword>
<comment type="catalytic activity">
    <reaction evidence="4">
        <text>L-asparagine + H2O = L-aspartate + NH4(+)</text>
        <dbReference type="Rhea" id="RHEA:21016"/>
        <dbReference type="ChEBI" id="CHEBI:15377"/>
        <dbReference type="ChEBI" id="CHEBI:28938"/>
        <dbReference type="ChEBI" id="CHEBI:29991"/>
        <dbReference type="ChEBI" id="CHEBI:58048"/>
        <dbReference type="EC" id="3.5.1.1"/>
    </reaction>
</comment>
<dbReference type="InterPro" id="IPR027474">
    <property type="entry name" value="L-asparaginase_N"/>
</dbReference>
<comment type="similarity">
    <text evidence="1">Belongs to the asparaginase 1 family.</text>
</comment>
<dbReference type="SFLD" id="SFLDS00057">
    <property type="entry name" value="Glutaminase/Asparaginase"/>
    <property type="match status" value="1"/>
</dbReference>
<dbReference type="PRINTS" id="PR00139">
    <property type="entry name" value="ASNGLNASE"/>
</dbReference>
<protein>
    <recommendedName>
        <fullName evidence="2">asparaginase</fullName>
        <ecNumber evidence="2">3.5.1.1</ecNumber>
    </recommendedName>
</protein>
<dbReference type="InterPro" id="IPR036152">
    <property type="entry name" value="Asp/glu_Ase-like_sf"/>
</dbReference>
<dbReference type="PROSITE" id="PS00917">
    <property type="entry name" value="ASN_GLN_ASE_2"/>
    <property type="match status" value="1"/>
</dbReference>
<evidence type="ECO:0000259" key="9">
    <source>
        <dbReference type="Pfam" id="PF17763"/>
    </source>
</evidence>
<dbReference type="AlphaFoldDB" id="A0A4R1BKZ3"/>
<dbReference type="Gene3D" id="3.40.50.40">
    <property type="match status" value="1"/>
</dbReference>
<evidence type="ECO:0000256" key="6">
    <source>
        <dbReference type="PROSITE-ProRule" id="PRU10099"/>
    </source>
</evidence>
<dbReference type="PIRSF" id="PIRSF001220">
    <property type="entry name" value="L-ASNase_gatD"/>
    <property type="match status" value="1"/>
</dbReference>
<evidence type="ECO:0000313" key="10">
    <source>
        <dbReference type="EMBL" id="TCJ18095.1"/>
    </source>
</evidence>
<dbReference type="InterPro" id="IPR004550">
    <property type="entry name" value="AsnASE_II"/>
</dbReference>
<evidence type="ECO:0000256" key="2">
    <source>
        <dbReference type="ARBA" id="ARBA00012920"/>
    </source>
</evidence>
<evidence type="ECO:0000256" key="5">
    <source>
        <dbReference type="PIRSR" id="PIRSR001220-1"/>
    </source>
</evidence>
<dbReference type="InterPro" id="IPR020827">
    <property type="entry name" value="Asparaginase/glutaminase_AS1"/>
</dbReference>
<name>A0A4R1BKZ3_9ACTN</name>
<dbReference type="EMBL" id="SKBU01000013">
    <property type="protein sequence ID" value="TCJ18095.1"/>
    <property type="molecule type" value="Genomic_DNA"/>
</dbReference>
<dbReference type="GO" id="GO:0006528">
    <property type="term" value="P:asparagine metabolic process"/>
    <property type="evidence" value="ECO:0007669"/>
    <property type="project" value="InterPro"/>
</dbReference>
<dbReference type="FunFam" id="3.40.50.1170:FF:000001">
    <property type="entry name" value="L-asparaginase 2"/>
    <property type="match status" value="1"/>
</dbReference>